<gene>
    <name evidence="1" type="ORF">PDESU_00744</name>
</gene>
<reference evidence="1 2" key="1">
    <citation type="submission" date="2019-04" db="EMBL/GenBank/DDBJ databases">
        <authorList>
            <person name="Van Vliet M D."/>
        </authorList>
    </citation>
    <scope>NUCLEOTIDE SEQUENCE [LARGE SCALE GENOMIC DNA]</scope>
    <source>
        <strain evidence="1 2">F1</strain>
    </source>
</reference>
<accession>A0A6C2TX70</accession>
<name>A0A6C2TX70_PONDE</name>
<dbReference type="RefSeq" id="WP_136077887.1">
    <property type="nucleotide sequence ID" value="NZ_CAAHFG010000001.1"/>
</dbReference>
<proteinExistence type="predicted"/>
<dbReference type="EMBL" id="CAAHFG010000001">
    <property type="protein sequence ID" value="VGO12193.1"/>
    <property type="molecule type" value="Genomic_DNA"/>
</dbReference>
<dbReference type="AlphaFoldDB" id="A0A6C2TX70"/>
<dbReference type="Proteomes" id="UP000366872">
    <property type="component" value="Unassembled WGS sequence"/>
</dbReference>
<evidence type="ECO:0008006" key="3">
    <source>
        <dbReference type="Google" id="ProtNLM"/>
    </source>
</evidence>
<protein>
    <recommendedName>
        <fullName evidence="3">DUF1643 domain-containing protein</fullName>
    </recommendedName>
</protein>
<evidence type="ECO:0000313" key="2">
    <source>
        <dbReference type="Proteomes" id="UP000366872"/>
    </source>
</evidence>
<evidence type="ECO:0000313" key="1">
    <source>
        <dbReference type="EMBL" id="VGO12193.1"/>
    </source>
</evidence>
<keyword evidence="2" id="KW-1185">Reference proteome</keyword>
<organism evidence="1 2">
    <name type="scientific">Pontiella desulfatans</name>
    <dbReference type="NCBI Taxonomy" id="2750659"/>
    <lineage>
        <taxon>Bacteria</taxon>
        <taxon>Pseudomonadati</taxon>
        <taxon>Kiritimatiellota</taxon>
        <taxon>Kiritimatiellia</taxon>
        <taxon>Kiritimatiellales</taxon>
        <taxon>Pontiellaceae</taxon>
        <taxon>Pontiella</taxon>
    </lineage>
</organism>
<sequence>MEFKYAAELKKQFTCYGHFYELVLMNGETAKCRSVLEIVDTSIPQETPSDISEMEPDVVVIMMNPGSSHPKDDAHVVGRIEYPRPGGGNRKELVLTQPDNTQYQVMRVAVSQGWRHIRVLNLSDLRDPKSGKFLQKVDALAGIIGGHVHSLFCPERNEECAHSLKRKNRTPILLGWGQDLGLLPLVEQCLGRIEGEPTCTVASDVHPLLNAHPSPMLQKKKILWLETIVESLGN</sequence>